<dbReference type="InterPro" id="IPR012338">
    <property type="entry name" value="Beta-lactam/transpept-like"/>
</dbReference>
<dbReference type="Pfam" id="PF00905">
    <property type="entry name" value="Transpeptidase"/>
    <property type="match status" value="1"/>
</dbReference>
<evidence type="ECO:0000256" key="6">
    <source>
        <dbReference type="ARBA" id="ARBA00022679"/>
    </source>
</evidence>
<evidence type="ECO:0000256" key="7">
    <source>
        <dbReference type="ARBA" id="ARBA00022801"/>
    </source>
</evidence>
<proteinExistence type="inferred from homology"/>
<dbReference type="CDD" id="cd06577">
    <property type="entry name" value="PASTA_pknB"/>
    <property type="match status" value="1"/>
</dbReference>
<dbReference type="Proteomes" id="UP000194360">
    <property type="component" value="Unassembled WGS sequence"/>
</dbReference>
<comment type="catalytic activity">
    <reaction evidence="12">
        <text>Preferential cleavage: (Ac)2-L-Lys-D-Ala-|-D-Ala. Also transpeptidation of peptidyl-alanyl moieties that are N-acyl substituents of D-alanine.</text>
        <dbReference type="EC" id="3.4.16.4"/>
    </reaction>
</comment>
<evidence type="ECO:0000256" key="11">
    <source>
        <dbReference type="ARBA" id="ARBA00023316"/>
    </source>
</evidence>
<dbReference type="PANTHER" id="PTHR32282">
    <property type="entry name" value="BINDING PROTEIN TRANSPEPTIDASE, PUTATIVE-RELATED"/>
    <property type="match status" value="1"/>
</dbReference>
<dbReference type="AlphaFoldDB" id="A0A1Y2MRV2"/>
<evidence type="ECO:0000256" key="4">
    <source>
        <dbReference type="ARBA" id="ARBA00022670"/>
    </source>
</evidence>
<keyword evidence="10" id="KW-0511">Multifunctional enzyme</keyword>
<organism evidence="16 17">
    <name type="scientific">Pseudonocardia autotrophica</name>
    <name type="common">Amycolata autotrophica</name>
    <name type="synonym">Nocardia autotrophica</name>
    <dbReference type="NCBI Taxonomy" id="2074"/>
    <lineage>
        <taxon>Bacteria</taxon>
        <taxon>Bacillati</taxon>
        <taxon>Actinomycetota</taxon>
        <taxon>Actinomycetes</taxon>
        <taxon>Pseudonocardiales</taxon>
        <taxon>Pseudonocardiaceae</taxon>
        <taxon>Pseudonocardia</taxon>
    </lineage>
</organism>
<dbReference type="Pfam" id="PF03793">
    <property type="entry name" value="PASTA"/>
    <property type="match status" value="1"/>
</dbReference>
<keyword evidence="3" id="KW-0121">Carboxypeptidase</keyword>
<dbReference type="Gene3D" id="3.30.10.20">
    <property type="match status" value="1"/>
</dbReference>
<evidence type="ECO:0000256" key="10">
    <source>
        <dbReference type="ARBA" id="ARBA00023268"/>
    </source>
</evidence>
<dbReference type="EMBL" id="MIGB01000026">
    <property type="protein sequence ID" value="OSY37943.1"/>
    <property type="molecule type" value="Genomic_DNA"/>
</dbReference>
<keyword evidence="7" id="KW-0378">Hydrolase</keyword>
<dbReference type="InterPro" id="IPR023346">
    <property type="entry name" value="Lysozyme-like_dom_sf"/>
</dbReference>
<comment type="similarity">
    <text evidence="1">In the C-terminal section; belongs to the transpeptidase family.</text>
</comment>
<keyword evidence="5" id="KW-0328">Glycosyltransferase</keyword>
<dbReference type="InterPro" id="IPR050396">
    <property type="entry name" value="Glycosyltr_51/Transpeptidase"/>
</dbReference>
<comment type="similarity">
    <text evidence="2">In the N-terminal section; belongs to the glycosyltransferase 51 family.</text>
</comment>
<dbReference type="GO" id="GO:0009002">
    <property type="term" value="F:serine-type D-Ala-D-Ala carboxypeptidase activity"/>
    <property type="evidence" value="ECO:0007669"/>
    <property type="project" value="UniProtKB-EC"/>
</dbReference>
<comment type="caution">
    <text evidence="16">The sequence shown here is derived from an EMBL/GenBank/DDBJ whole genome shotgun (WGS) entry which is preliminary data.</text>
</comment>
<dbReference type="RefSeq" id="WP_232021316.1">
    <property type="nucleotide sequence ID" value="NZ_AP018920.1"/>
</dbReference>
<dbReference type="GO" id="GO:0030288">
    <property type="term" value="C:outer membrane-bounded periplasmic space"/>
    <property type="evidence" value="ECO:0007669"/>
    <property type="project" value="TreeGrafter"/>
</dbReference>
<name>A0A1Y2MRV2_PSEAH</name>
<keyword evidence="9" id="KW-0573">Peptidoglycan synthesis</keyword>
<evidence type="ECO:0000313" key="17">
    <source>
        <dbReference type="Proteomes" id="UP000194360"/>
    </source>
</evidence>
<dbReference type="InterPro" id="IPR005543">
    <property type="entry name" value="PASTA_dom"/>
</dbReference>
<accession>A0A1Y2MRV2</accession>
<dbReference type="SUPFAM" id="SSF56601">
    <property type="entry name" value="beta-lactamase/transpeptidase-like"/>
    <property type="match status" value="1"/>
</dbReference>
<evidence type="ECO:0000256" key="8">
    <source>
        <dbReference type="ARBA" id="ARBA00022960"/>
    </source>
</evidence>
<feature type="compositionally biased region" description="Pro residues" evidence="14">
    <location>
        <begin position="763"/>
        <end position="788"/>
    </location>
</feature>
<evidence type="ECO:0000256" key="12">
    <source>
        <dbReference type="ARBA" id="ARBA00034000"/>
    </source>
</evidence>
<protein>
    <submittedName>
        <fullName evidence="16">Penicillin-binding protein 1A</fullName>
    </submittedName>
</protein>
<evidence type="ECO:0000256" key="14">
    <source>
        <dbReference type="SAM" id="MobiDB-lite"/>
    </source>
</evidence>
<dbReference type="STRING" id="2074.BG845_04350"/>
<evidence type="ECO:0000256" key="5">
    <source>
        <dbReference type="ARBA" id="ARBA00022676"/>
    </source>
</evidence>
<evidence type="ECO:0000256" key="3">
    <source>
        <dbReference type="ARBA" id="ARBA00022645"/>
    </source>
</evidence>
<feature type="region of interest" description="Disordered" evidence="14">
    <location>
        <begin position="754"/>
        <end position="813"/>
    </location>
</feature>
<dbReference type="Pfam" id="PF00912">
    <property type="entry name" value="Transgly"/>
    <property type="match status" value="1"/>
</dbReference>
<keyword evidence="4" id="KW-0645">Protease</keyword>
<feature type="domain" description="PASTA" evidence="15">
    <location>
        <begin position="697"/>
        <end position="759"/>
    </location>
</feature>
<comment type="catalytic activity">
    <reaction evidence="13">
        <text>[GlcNAc-(1-&gt;4)-Mur2Ac(oyl-L-Ala-gamma-D-Glu-L-Lys-D-Ala-D-Ala)](n)-di-trans,octa-cis-undecaprenyl diphosphate + beta-D-GlcNAc-(1-&gt;4)-Mur2Ac(oyl-L-Ala-gamma-D-Glu-L-Lys-D-Ala-D-Ala)-di-trans,octa-cis-undecaprenyl diphosphate = [GlcNAc-(1-&gt;4)-Mur2Ac(oyl-L-Ala-gamma-D-Glu-L-Lys-D-Ala-D-Ala)](n+1)-di-trans,octa-cis-undecaprenyl diphosphate + di-trans,octa-cis-undecaprenyl diphosphate + H(+)</text>
        <dbReference type="Rhea" id="RHEA:23708"/>
        <dbReference type="Rhea" id="RHEA-COMP:9602"/>
        <dbReference type="Rhea" id="RHEA-COMP:9603"/>
        <dbReference type="ChEBI" id="CHEBI:15378"/>
        <dbReference type="ChEBI" id="CHEBI:58405"/>
        <dbReference type="ChEBI" id="CHEBI:60033"/>
        <dbReference type="ChEBI" id="CHEBI:78435"/>
        <dbReference type="EC" id="2.4.99.28"/>
    </reaction>
</comment>
<dbReference type="GO" id="GO:0008955">
    <property type="term" value="F:peptidoglycan glycosyltransferase activity"/>
    <property type="evidence" value="ECO:0007669"/>
    <property type="project" value="UniProtKB-EC"/>
</dbReference>
<dbReference type="GO" id="GO:0008658">
    <property type="term" value="F:penicillin binding"/>
    <property type="evidence" value="ECO:0007669"/>
    <property type="project" value="InterPro"/>
</dbReference>
<evidence type="ECO:0000256" key="13">
    <source>
        <dbReference type="ARBA" id="ARBA00049902"/>
    </source>
</evidence>
<evidence type="ECO:0000259" key="15">
    <source>
        <dbReference type="PROSITE" id="PS51178"/>
    </source>
</evidence>
<dbReference type="SUPFAM" id="SSF53955">
    <property type="entry name" value="Lysozyme-like"/>
    <property type="match status" value="1"/>
</dbReference>
<dbReference type="GO" id="GO:0008360">
    <property type="term" value="P:regulation of cell shape"/>
    <property type="evidence" value="ECO:0007669"/>
    <property type="project" value="UniProtKB-KW"/>
</dbReference>
<dbReference type="InterPro" id="IPR001460">
    <property type="entry name" value="PCN-bd_Tpept"/>
</dbReference>
<keyword evidence="6" id="KW-0808">Transferase</keyword>
<gene>
    <name evidence="16" type="primary">ponA1_2</name>
    <name evidence="16" type="ORF">BG845_04350</name>
</gene>
<sequence>MRFPRRLLRPIGVLAGLCVLLGVVTAGMAFPLAGGLGVLSNDAGDSVTSSSADLVNNPVPRTTTLTDSDGRPIAYLFDQNRTEVTNEQISPAMKAATLAIEDRRFYEHDGVDWQGTLRAVVANSTSGNVVQGASTLTQQYVKNYMLYVEARTEAERLKATEQTAARKLKEARVALQLERQLSKDEILNRYLNMVFYGNGSYGVAAAARTYFNTTPDRLTVPQAATLAGMVQSTTRYDPARHPETAMQRRNVVIDQMRGQGMIDDAQAKEAMAAPIGIANPLVRVPNGCIGAGDTGFFCKYVVQYLTEAGFTEEQILRGGYTIRTTLDRRAMEEVKAALDREVAPDTPNVANVMSLVQPGKDQHRVLAMGSSRTFGLNADAEETSYGLPYQPVNLGAGSTYKIFTAATALEKGLGINYSMQVPASGYASPIYTDGGGRPIPVRNASEGLPARMSLTDALAQSPNTAFIKLEEFTGVPDVVDMSVRLGMKSLATTPFVDPGSGRRTDRSIAEVIKEQKLASFTLGVTPTSVLELANVGATLFSEGMWCPPSPIDSITDANGEDVEITEEPCQQAVEPGLANTMVHGMSQDDISGTSAAAARAAGWTRPMAGKTGTTQQNKSAAFLGAVPEMSGAVITFDNSNSPRPLCDGGNGPFACGNGNIFGGKTPARTWYGAVSPLLGDTPPTPLPPADPRYLDGGAESRIPDVVGRSAGAARAELEGAGWQVTTRTVDNRAPEGTVVGQEPRGAALPGEQVTLQVSSGSVPAPPPPPGPPQGAPPPEGDGPPPENGGPPDGDQGDGGPPPGENGDGPPEGG</sequence>
<dbReference type="GO" id="GO:0009252">
    <property type="term" value="P:peptidoglycan biosynthetic process"/>
    <property type="evidence" value="ECO:0007669"/>
    <property type="project" value="UniProtKB-KW"/>
</dbReference>
<dbReference type="InterPro" id="IPR036950">
    <property type="entry name" value="PBP_transglycosylase"/>
</dbReference>
<reference evidence="16 17" key="1">
    <citation type="submission" date="2016-09" db="EMBL/GenBank/DDBJ databases">
        <title>Pseudonocardia autotrophica DSM535, a candidate organism with high potential of specific P450 cytochromes.</title>
        <authorList>
            <person name="Grumaz C."/>
            <person name="Vainshtein Y."/>
            <person name="Kirstahler P."/>
            <person name="Sohn K."/>
        </authorList>
    </citation>
    <scope>NUCLEOTIDE SEQUENCE [LARGE SCALE GENOMIC DNA]</scope>
    <source>
        <strain evidence="16 17">DSM 535</strain>
    </source>
</reference>
<dbReference type="SMART" id="SM00740">
    <property type="entry name" value="PASTA"/>
    <property type="match status" value="1"/>
</dbReference>
<dbReference type="GO" id="GO:0006508">
    <property type="term" value="P:proteolysis"/>
    <property type="evidence" value="ECO:0007669"/>
    <property type="project" value="UniProtKB-KW"/>
</dbReference>
<evidence type="ECO:0000256" key="2">
    <source>
        <dbReference type="ARBA" id="ARBA00007739"/>
    </source>
</evidence>
<dbReference type="GO" id="GO:0071555">
    <property type="term" value="P:cell wall organization"/>
    <property type="evidence" value="ECO:0007669"/>
    <property type="project" value="UniProtKB-KW"/>
</dbReference>
<dbReference type="PANTHER" id="PTHR32282:SF33">
    <property type="entry name" value="PEPTIDOGLYCAN GLYCOSYLTRANSFERASE"/>
    <property type="match status" value="1"/>
</dbReference>
<dbReference type="Gene3D" id="1.10.3810.10">
    <property type="entry name" value="Biosynthetic peptidoglycan transglycosylase-like"/>
    <property type="match status" value="1"/>
</dbReference>
<keyword evidence="17" id="KW-1185">Reference proteome</keyword>
<dbReference type="InterPro" id="IPR001264">
    <property type="entry name" value="Glyco_trans_51"/>
</dbReference>
<evidence type="ECO:0000313" key="16">
    <source>
        <dbReference type="EMBL" id="OSY37943.1"/>
    </source>
</evidence>
<evidence type="ECO:0000256" key="1">
    <source>
        <dbReference type="ARBA" id="ARBA00007090"/>
    </source>
</evidence>
<dbReference type="FunFam" id="1.10.3810.10:FF:000001">
    <property type="entry name" value="Penicillin-binding protein 1A"/>
    <property type="match status" value="1"/>
</dbReference>
<keyword evidence="8" id="KW-0133">Cell shape</keyword>
<feature type="region of interest" description="Disordered" evidence="14">
    <location>
        <begin position="728"/>
        <end position="747"/>
    </location>
</feature>
<dbReference type="PROSITE" id="PS51178">
    <property type="entry name" value="PASTA"/>
    <property type="match status" value="1"/>
</dbReference>
<evidence type="ECO:0000256" key="9">
    <source>
        <dbReference type="ARBA" id="ARBA00022984"/>
    </source>
</evidence>
<dbReference type="Gene3D" id="3.40.710.10">
    <property type="entry name" value="DD-peptidase/beta-lactamase superfamily"/>
    <property type="match status" value="1"/>
</dbReference>
<keyword evidence="11" id="KW-0961">Cell wall biogenesis/degradation</keyword>